<proteinExistence type="predicted"/>
<keyword evidence="2" id="KW-1185">Reference proteome</keyword>
<dbReference type="EnsemblMetazoa" id="MESCA011350-RA">
    <property type="protein sequence ID" value="MESCA011350-PA"/>
    <property type="gene ID" value="MESCA011350"/>
</dbReference>
<accession>T1H4X9</accession>
<dbReference type="AlphaFoldDB" id="T1H4X9"/>
<dbReference type="STRING" id="36166.T1H4X9"/>
<name>T1H4X9_MEGSC</name>
<sequence length="150" mass="16732">IHQGLGKHITQDLEPALQFCTQLACQLQENIKFERNSPHLKVLLGVGGDVNITPEEETNNSLKLFGLTIPREQAKEDSQCFCTNFKKQFSGDFVVDEKADEIKEQFTVTGHTPIVYTKVVSEGGLQSITPGLFNPSNIYLKDANDPLRKV</sequence>
<evidence type="ECO:0000313" key="1">
    <source>
        <dbReference type="EnsemblMetazoa" id="MESCA011350-PA"/>
    </source>
</evidence>
<dbReference type="Proteomes" id="UP000015102">
    <property type="component" value="Unassembled WGS sequence"/>
</dbReference>
<reference evidence="2" key="1">
    <citation type="submission" date="2013-02" db="EMBL/GenBank/DDBJ databases">
        <authorList>
            <person name="Hughes D."/>
        </authorList>
    </citation>
    <scope>NUCLEOTIDE SEQUENCE</scope>
    <source>
        <strain>Durham</strain>
        <strain evidence="2">NC isolate 2 -- Noor lab</strain>
    </source>
</reference>
<dbReference type="EMBL" id="CAQQ02373770">
    <property type="status" value="NOT_ANNOTATED_CDS"/>
    <property type="molecule type" value="Genomic_DNA"/>
</dbReference>
<dbReference type="HOGENOM" id="CLU_1745143_0_0_1"/>
<reference evidence="1" key="2">
    <citation type="submission" date="2015-06" db="UniProtKB">
        <authorList>
            <consortium name="EnsemblMetazoa"/>
        </authorList>
    </citation>
    <scope>IDENTIFICATION</scope>
</reference>
<evidence type="ECO:0000313" key="2">
    <source>
        <dbReference type="Proteomes" id="UP000015102"/>
    </source>
</evidence>
<protein>
    <submittedName>
        <fullName evidence="1">Uncharacterized protein</fullName>
    </submittedName>
</protein>
<organism evidence="1 2">
    <name type="scientific">Megaselia scalaris</name>
    <name type="common">Humpbacked fly</name>
    <name type="synonym">Phora scalaris</name>
    <dbReference type="NCBI Taxonomy" id="36166"/>
    <lineage>
        <taxon>Eukaryota</taxon>
        <taxon>Metazoa</taxon>
        <taxon>Ecdysozoa</taxon>
        <taxon>Arthropoda</taxon>
        <taxon>Hexapoda</taxon>
        <taxon>Insecta</taxon>
        <taxon>Pterygota</taxon>
        <taxon>Neoptera</taxon>
        <taxon>Endopterygota</taxon>
        <taxon>Diptera</taxon>
        <taxon>Brachycera</taxon>
        <taxon>Muscomorpha</taxon>
        <taxon>Platypezoidea</taxon>
        <taxon>Phoridae</taxon>
        <taxon>Megaseliini</taxon>
        <taxon>Megaselia</taxon>
    </lineage>
</organism>